<organism evidence="1 2">
    <name type="scientific">Acidovorax temperans</name>
    <dbReference type="NCBI Taxonomy" id="80878"/>
    <lineage>
        <taxon>Bacteria</taxon>
        <taxon>Pseudomonadati</taxon>
        <taxon>Pseudomonadota</taxon>
        <taxon>Betaproteobacteria</taxon>
        <taxon>Burkholderiales</taxon>
        <taxon>Comamonadaceae</taxon>
        <taxon>Acidovorax</taxon>
    </lineage>
</organism>
<dbReference type="AlphaFoldDB" id="A0A543L1V6"/>
<dbReference type="RefSeq" id="WP_142084458.1">
    <property type="nucleotide sequence ID" value="NZ_VFPV01000003.1"/>
</dbReference>
<proteinExistence type="predicted"/>
<evidence type="ECO:0000313" key="1">
    <source>
        <dbReference type="EMBL" id="TQN01315.1"/>
    </source>
</evidence>
<gene>
    <name evidence="1" type="ORF">BDD18_3272</name>
</gene>
<dbReference type="EMBL" id="VFPV01000003">
    <property type="protein sequence ID" value="TQN01315.1"/>
    <property type="molecule type" value="Genomic_DNA"/>
</dbReference>
<dbReference type="Proteomes" id="UP000316993">
    <property type="component" value="Unassembled WGS sequence"/>
</dbReference>
<comment type="caution">
    <text evidence="1">The sequence shown here is derived from an EMBL/GenBank/DDBJ whole genome shotgun (WGS) entry which is preliminary data.</text>
</comment>
<sequence>MKKQDTKEMAVAIEKMNQDYKKLAKKYLGATEISNIDSEFLPLSLHEKMVVLFYRFKIDFRATPLQCLRMFVGTILRDGEVTIHTSRMAVGHEFRCFCELLSTVGVNFFESEVNTFGPYTFLNIEDTVFAFLTEE</sequence>
<protein>
    <submittedName>
        <fullName evidence="1">Uncharacterized protein</fullName>
    </submittedName>
</protein>
<accession>A0A543L1V6</accession>
<name>A0A543L1V6_9BURK</name>
<evidence type="ECO:0000313" key="2">
    <source>
        <dbReference type="Proteomes" id="UP000316993"/>
    </source>
</evidence>
<reference evidence="1 2" key="1">
    <citation type="submission" date="2019-06" db="EMBL/GenBank/DDBJ databases">
        <title>Genomic Encyclopedia of Archaeal and Bacterial Type Strains, Phase II (KMG-II): from individual species to whole genera.</title>
        <authorList>
            <person name="Goeker M."/>
        </authorList>
    </citation>
    <scope>NUCLEOTIDE SEQUENCE [LARGE SCALE GENOMIC DNA]</scope>
    <source>
        <strain evidence="1 2">DSM 7270</strain>
    </source>
</reference>